<dbReference type="CDD" id="cd19531">
    <property type="entry name" value="LCL_NRPS-like"/>
    <property type="match status" value="1"/>
</dbReference>
<gene>
    <name evidence="5" type="ORF">BGZ65_008229</name>
</gene>
<evidence type="ECO:0008006" key="7">
    <source>
        <dbReference type="Google" id="ProtNLM"/>
    </source>
</evidence>
<keyword evidence="1" id="KW-0596">Phosphopantetheine</keyword>
<accession>A0A9P6JJY0</accession>
<protein>
    <recommendedName>
        <fullName evidence="7">Non-ribosomal peptide synthetase</fullName>
    </recommendedName>
</protein>
<evidence type="ECO:0000313" key="5">
    <source>
        <dbReference type="EMBL" id="KAF9975510.1"/>
    </source>
</evidence>
<comment type="caution">
    <text evidence="5">The sequence shown here is derived from an EMBL/GenBank/DDBJ whole genome shotgun (WGS) entry which is preliminary data.</text>
</comment>
<feature type="non-terminal residue" evidence="5">
    <location>
        <position position="1"/>
    </location>
</feature>
<dbReference type="Gene3D" id="3.30.559.10">
    <property type="entry name" value="Chloramphenicol acetyltransferase-like domain"/>
    <property type="match status" value="1"/>
</dbReference>
<dbReference type="GO" id="GO:0009366">
    <property type="term" value="C:enterobactin synthetase complex"/>
    <property type="evidence" value="ECO:0007669"/>
    <property type="project" value="TreeGrafter"/>
</dbReference>
<dbReference type="SUPFAM" id="SSF52777">
    <property type="entry name" value="CoA-dependent acyltransferases"/>
    <property type="match status" value="2"/>
</dbReference>
<sequence>MPLTVRFRGELNREAWQRALDTVFARHEALRSVFVAVDGEPQVRLLPAHSGIPIRWKDLRGVPGAEAQLKRASTDEVNTPFDLARGPLIRVLMVQLDDNEHFFSLTQHHIVSDGWSMAILYRELNMLYCAYCCGESDPLPPLEIQYPDYAAWQRQWLSGDRLETHSSYWRTTLADAPVLLDLPTDRPRPPQQSYAGDRLPIRLDPQLTLALKQLSQEHGMTLYMTILAAWSAILSRLSGQDDIIIGSPTANRNHPQIESLIGFFVNTLALRIDHSGDPTVRQLLERVRSSALDAQAHQDLPFEQVVDIVKPTRSLSHSPLFQVMFVWQNNETSEWRLPAIESIEVEPSYSISKFDLTLQLFESDDEIDGCLEYSTALFDRQTMERHIGYLCTVLQAMTVDQERTISSVDLLGPAERELLLQTWNSTQQDFPSHQCIHHLFEQQVERNPQATALMFMDQSLSYSELNERANRLAHHLVGLGVQPDTLVAICVERSFAMIIGVLAILKAGGAYVPLDPTYPKDRLISILEDARPRIALVDNVGLAILKEAKLNRLCQKDHGDEASIVLIDINELRLLPHTNPEVGGLTSRHLAYVIYTSGSTGRPKGVMIEHQGVVNHTLSRFKIYGLGELSRIIQFSSLSFDISVLEIFTALCAGASLYLIQDDLKHDMNQLWDYLEQHSITQATLTPAVLQNCKDLPLLSTPLRLMLGADVFSPSLLRELQPLLPKGSMITNEYGRPIANKKIYILDKQERHVPLGVVGELYIGGVGVARGYLNRSDLTAKAFPSDPFAGDQDARMYKTGDLARYLPDGNIVFLGRNDHQ</sequence>
<evidence type="ECO:0000256" key="2">
    <source>
        <dbReference type="ARBA" id="ARBA00022553"/>
    </source>
</evidence>
<evidence type="ECO:0000313" key="6">
    <source>
        <dbReference type="Proteomes" id="UP000749646"/>
    </source>
</evidence>
<evidence type="ECO:0000259" key="3">
    <source>
        <dbReference type="Pfam" id="PF00501"/>
    </source>
</evidence>
<dbReference type="InterPro" id="IPR001242">
    <property type="entry name" value="Condensation_dom"/>
</dbReference>
<dbReference type="CDD" id="cd05930">
    <property type="entry name" value="A_NRPS"/>
    <property type="match status" value="1"/>
</dbReference>
<proteinExistence type="predicted"/>
<dbReference type="GO" id="GO:0047527">
    <property type="term" value="F:2,3-dihydroxybenzoate-serine ligase activity"/>
    <property type="evidence" value="ECO:0007669"/>
    <property type="project" value="TreeGrafter"/>
</dbReference>
<dbReference type="AlphaFoldDB" id="A0A9P6JJY0"/>
<dbReference type="SUPFAM" id="SSF56801">
    <property type="entry name" value="Acetyl-CoA synthetase-like"/>
    <property type="match status" value="1"/>
</dbReference>
<dbReference type="PROSITE" id="PS00455">
    <property type="entry name" value="AMP_BINDING"/>
    <property type="match status" value="1"/>
</dbReference>
<dbReference type="Gene3D" id="2.30.38.10">
    <property type="entry name" value="Luciferase, Domain 3"/>
    <property type="match status" value="1"/>
</dbReference>
<dbReference type="GO" id="GO:0009239">
    <property type="term" value="P:enterobactin biosynthetic process"/>
    <property type="evidence" value="ECO:0007669"/>
    <property type="project" value="TreeGrafter"/>
</dbReference>
<dbReference type="OrthoDB" id="329835at2759"/>
<name>A0A9P6JJY0_9FUNG</name>
<dbReference type="PANTHER" id="PTHR45527">
    <property type="entry name" value="NONRIBOSOMAL PEPTIDE SYNTHETASE"/>
    <property type="match status" value="1"/>
</dbReference>
<feature type="domain" description="Condensation" evidence="4">
    <location>
        <begin position="1"/>
        <end position="420"/>
    </location>
</feature>
<dbReference type="InterPro" id="IPR000873">
    <property type="entry name" value="AMP-dep_synth/lig_dom"/>
</dbReference>
<keyword evidence="2" id="KW-0597">Phosphoprotein</keyword>
<dbReference type="Proteomes" id="UP000749646">
    <property type="component" value="Unassembled WGS sequence"/>
</dbReference>
<dbReference type="Gene3D" id="3.30.559.30">
    <property type="entry name" value="Nonribosomal peptide synthetase, condensation domain"/>
    <property type="match status" value="1"/>
</dbReference>
<feature type="domain" description="AMP-dependent synthetase/ligase" evidence="3">
    <location>
        <begin position="440"/>
        <end position="773"/>
    </location>
</feature>
<dbReference type="EMBL" id="JAAAHW010004333">
    <property type="protein sequence ID" value="KAF9975510.1"/>
    <property type="molecule type" value="Genomic_DNA"/>
</dbReference>
<dbReference type="GO" id="GO:0005829">
    <property type="term" value="C:cytosol"/>
    <property type="evidence" value="ECO:0007669"/>
    <property type="project" value="TreeGrafter"/>
</dbReference>
<evidence type="ECO:0000256" key="1">
    <source>
        <dbReference type="ARBA" id="ARBA00022450"/>
    </source>
</evidence>
<dbReference type="FunFam" id="3.40.50.980:FF:000001">
    <property type="entry name" value="Non-ribosomal peptide synthetase"/>
    <property type="match status" value="1"/>
</dbReference>
<organism evidence="5 6">
    <name type="scientific">Modicella reniformis</name>
    <dbReference type="NCBI Taxonomy" id="1440133"/>
    <lineage>
        <taxon>Eukaryota</taxon>
        <taxon>Fungi</taxon>
        <taxon>Fungi incertae sedis</taxon>
        <taxon>Mucoromycota</taxon>
        <taxon>Mortierellomycotina</taxon>
        <taxon>Mortierellomycetes</taxon>
        <taxon>Mortierellales</taxon>
        <taxon>Mortierellaceae</taxon>
        <taxon>Modicella</taxon>
    </lineage>
</organism>
<dbReference type="Pfam" id="PF00501">
    <property type="entry name" value="AMP-binding"/>
    <property type="match status" value="1"/>
</dbReference>
<dbReference type="Pfam" id="PF00668">
    <property type="entry name" value="Condensation"/>
    <property type="match status" value="1"/>
</dbReference>
<dbReference type="Gene3D" id="3.40.50.980">
    <property type="match status" value="2"/>
</dbReference>
<dbReference type="PANTHER" id="PTHR45527:SF1">
    <property type="entry name" value="FATTY ACID SYNTHASE"/>
    <property type="match status" value="1"/>
</dbReference>
<dbReference type="InterPro" id="IPR020845">
    <property type="entry name" value="AMP-binding_CS"/>
</dbReference>
<evidence type="ECO:0000259" key="4">
    <source>
        <dbReference type="Pfam" id="PF00668"/>
    </source>
</evidence>
<dbReference type="GO" id="GO:0043041">
    <property type="term" value="P:amino acid activation for nonribosomal peptide biosynthetic process"/>
    <property type="evidence" value="ECO:0007669"/>
    <property type="project" value="TreeGrafter"/>
</dbReference>
<dbReference type="FunFam" id="2.30.38.10:FF:000001">
    <property type="entry name" value="Non-ribosomal peptide synthetase PvdI"/>
    <property type="match status" value="1"/>
</dbReference>
<keyword evidence="6" id="KW-1185">Reference proteome</keyword>
<dbReference type="GO" id="GO:0031177">
    <property type="term" value="F:phosphopantetheine binding"/>
    <property type="evidence" value="ECO:0007669"/>
    <property type="project" value="TreeGrafter"/>
</dbReference>
<reference evidence="5" key="1">
    <citation type="journal article" date="2020" name="Fungal Divers.">
        <title>Resolving the Mortierellaceae phylogeny through synthesis of multi-gene phylogenetics and phylogenomics.</title>
        <authorList>
            <person name="Vandepol N."/>
            <person name="Liber J."/>
            <person name="Desiro A."/>
            <person name="Na H."/>
            <person name="Kennedy M."/>
            <person name="Barry K."/>
            <person name="Grigoriev I.V."/>
            <person name="Miller A.N."/>
            <person name="O'Donnell K."/>
            <person name="Stajich J.E."/>
            <person name="Bonito G."/>
        </authorList>
    </citation>
    <scope>NUCLEOTIDE SEQUENCE</scope>
    <source>
        <strain evidence="5">MES-2147</strain>
    </source>
</reference>
<dbReference type="InterPro" id="IPR023213">
    <property type="entry name" value="CAT-like_dom_sf"/>
</dbReference>